<proteinExistence type="predicted"/>
<accession>A0A2J6RQ00</accession>
<gene>
    <name evidence="2" type="ORF">L207DRAFT_488410</name>
</gene>
<keyword evidence="3" id="KW-1185">Reference proteome</keyword>
<dbReference type="EMBL" id="KZ613945">
    <property type="protein sequence ID" value="PMD40580.1"/>
    <property type="molecule type" value="Genomic_DNA"/>
</dbReference>
<keyword evidence="1" id="KW-1133">Transmembrane helix</keyword>
<reference evidence="2 3" key="1">
    <citation type="submission" date="2016-04" db="EMBL/GenBank/DDBJ databases">
        <title>A degradative enzymes factory behind the ericoid mycorrhizal symbiosis.</title>
        <authorList>
            <consortium name="DOE Joint Genome Institute"/>
            <person name="Martino E."/>
            <person name="Morin E."/>
            <person name="Grelet G."/>
            <person name="Kuo A."/>
            <person name="Kohler A."/>
            <person name="Daghino S."/>
            <person name="Barry K."/>
            <person name="Choi C."/>
            <person name="Cichocki N."/>
            <person name="Clum A."/>
            <person name="Copeland A."/>
            <person name="Hainaut M."/>
            <person name="Haridas S."/>
            <person name="Labutti K."/>
            <person name="Lindquist E."/>
            <person name="Lipzen A."/>
            <person name="Khouja H.-R."/>
            <person name="Murat C."/>
            <person name="Ohm R."/>
            <person name="Olson A."/>
            <person name="Spatafora J."/>
            <person name="Veneault-Fourrey C."/>
            <person name="Henrissat B."/>
            <person name="Grigoriev I."/>
            <person name="Martin F."/>
            <person name="Perotto S."/>
        </authorList>
    </citation>
    <scope>NUCLEOTIDE SEQUENCE [LARGE SCALE GENOMIC DNA]</scope>
    <source>
        <strain evidence="2 3">F</strain>
    </source>
</reference>
<dbReference type="Proteomes" id="UP000235786">
    <property type="component" value="Unassembled WGS sequence"/>
</dbReference>
<dbReference type="Gene3D" id="3.90.550.10">
    <property type="entry name" value="Spore Coat Polysaccharide Biosynthesis Protein SpsA, Chain A"/>
    <property type="match status" value="1"/>
</dbReference>
<evidence type="ECO:0000313" key="2">
    <source>
        <dbReference type="EMBL" id="PMD40580.1"/>
    </source>
</evidence>
<name>A0A2J6RQ00_HYAVF</name>
<dbReference type="Pfam" id="PF01501">
    <property type="entry name" value="Glyco_transf_8"/>
    <property type="match status" value="1"/>
</dbReference>
<keyword evidence="1" id="KW-0472">Membrane</keyword>
<dbReference type="AlphaFoldDB" id="A0A2J6RQ00"/>
<dbReference type="OrthoDB" id="2014201at2759"/>
<keyword evidence="1" id="KW-0812">Transmembrane</keyword>
<sequence>MRRPLKSERLLQALLILASLFVFVYYHVLQPEDITNVPVHTITIKTLASPGLAYATLLTPSDAQYLSELEDDVYFQSIRLLNYQLQHSKATRTTRGIPFLVLATADVALWKRNQLEQEGATIIIVEKLGSSWLQPLTDRWKDIMAKLRLWELIQYDRILFLDADTFLLKPMDGVFDDPASKICKSLENNGEIKPDEPALPVNYLLASHPEVLHTSHPYPPPEWPNFNGGFFLMSPSLQMCHYLTSLLSIPERFDSTYMEQNLLNYAHREMGNMPWSRLDWKWNINLPNWNDVQEGVHSVHAKLWSPGSELQPTEIRLMNMWSDAMEEMETYYSEHPVRTN</sequence>
<dbReference type="InterPro" id="IPR002495">
    <property type="entry name" value="Glyco_trans_8"/>
</dbReference>
<keyword evidence="2" id="KW-0808">Transferase</keyword>
<dbReference type="STRING" id="1149755.A0A2J6RQ00"/>
<dbReference type="InterPro" id="IPR029044">
    <property type="entry name" value="Nucleotide-diphossugar_trans"/>
</dbReference>
<dbReference type="SUPFAM" id="SSF53448">
    <property type="entry name" value="Nucleotide-diphospho-sugar transferases"/>
    <property type="match status" value="1"/>
</dbReference>
<organism evidence="2 3">
    <name type="scientific">Hyaloscypha variabilis (strain UAMH 11265 / GT02V1 / F)</name>
    <name type="common">Meliniomyces variabilis</name>
    <dbReference type="NCBI Taxonomy" id="1149755"/>
    <lineage>
        <taxon>Eukaryota</taxon>
        <taxon>Fungi</taxon>
        <taxon>Dikarya</taxon>
        <taxon>Ascomycota</taxon>
        <taxon>Pezizomycotina</taxon>
        <taxon>Leotiomycetes</taxon>
        <taxon>Helotiales</taxon>
        <taxon>Hyaloscyphaceae</taxon>
        <taxon>Hyaloscypha</taxon>
        <taxon>Hyaloscypha variabilis</taxon>
    </lineage>
</organism>
<evidence type="ECO:0000313" key="3">
    <source>
        <dbReference type="Proteomes" id="UP000235786"/>
    </source>
</evidence>
<evidence type="ECO:0000256" key="1">
    <source>
        <dbReference type="SAM" id="Phobius"/>
    </source>
</evidence>
<dbReference type="GO" id="GO:0016757">
    <property type="term" value="F:glycosyltransferase activity"/>
    <property type="evidence" value="ECO:0007669"/>
    <property type="project" value="InterPro"/>
</dbReference>
<dbReference type="InterPro" id="IPR050587">
    <property type="entry name" value="GNT1/Glycosyltrans_8"/>
</dbReference>
<dbReference type="PANTHER" id="PTHR11183">
    <property type="entry name" value="GLYCOGENIN SUBFAMILY MEMBER"/>
    <property type="match status" value="1"/>
</dbReference>
<feature type="transmembrane region" description="Helical" evidence="1">
    <location>
        <begin position="12"/>
        <end position="29"/>
    </location>
</feature>
<protein>
    <submittedName>
        <fullName evidence="2">Glycosyltransferase family 8 protein</fullName>
    </submittedName>
</protein>